<comment type="caution">
    <text evidence="1">The sequence shown here is derived from an EMBL/GenBank/DDBJ whole genome shotgun (WGS) entry which is preliminary data.</text>
</comment>
<organism evidence="1 2">
    <name type="scientific">Brachionus plicatilis</name>
    <name type="common">Marine rotifer</name>
    <name type="synonym">Brachionus muelleri</name>
    <dbReference type="NCBI Taxonomy" id="10195"/>
    <lineage>
        <taxon>Eukaryota</taxon>
        <taxon>Metazoa</taxon>
        <taxon>Spiralia</taxon>
        <taxon>Gnathifera</taxon>
        <taxon>Rotifera</taxon>
        <taxon>Eurotatoria</taxon>
        <taxon>Monogononta</taxon>
        <taxon>Pseudotrocha</taxon>
        <taxon>Ploima</taxon>
        <taxon>Brachionidae</taxon>
        <taxon>Brachionus</taxon>
    </lineage>
</organism>
<dbReference type="AlphaFoldDB" id="A0A3M7S7B3"/>
<sequence>MTLRRIELTQSLSDQRDKTIGNEMEHAIAKPISLSAKCGAYQTAADFKSIIKNKQVHFKKKMRKKKKCAHIIRCCRTKLVTCPLNVHTN</sequence>
<keyword evidence="2" id="KW-1185">Reference proteome</keyword>
<accession>A0A3M7S7B3</accession>
<proteinExistence type="predicted"/>
<dbReference type="Proteomes" id="UP000276133">
    <property type="component" value="Unassembled WGS sequence"/>
</dbReference>
<dbReference type="EMBL" id="REGN01001941">
    <property type="protein sequence ID" value="RNA31460.1"/>
    <property type="molecule type" value="Genomic_DNA"/>
</dbReference>
<protein>
    <submittedName>
        <fullName evidence="1">Uncharacterized protein</fullName>
    </submittedName>
</protein>
<evidence type="ECO:0000313" key="1">
    <source>
        <dbReference type="EMBL" id="RNA31460.1"/>
    </source>
</evidence>
<name>A0A3M7S7B3_BRAPC</name>
<evidence type="ECO:0000313" key="2">
    <source>
        <dbReference type="Proteomes" id="UP000276133"/>
    </source>
</evidence>
<reference evidence="1 2" key="1">
    <citation type="journal article" date="2018" name="Sci. Rep.">
        <title>Genomic signatures of local adaptation to the degree of environmental predictability in rotifers.</title>
        <authorList>
            <person name="Franch-Gras L."/>
            <person name="Hahn C."/>
            <person name="Garcia-Roger E.M."/>
            <person name="Carmona M.J."/>
            <person name="Serra M."/>
            <person name="Gomez A."/>
        </authorList>
    </citation>
    <scope>NUCLEOTIDE SEQUENCE [LARGE SCALE GENOMIC DNA]</scope>
    <source>
        <strain evidence="1">HYR1</strain>
    </source>
</reference>
<gene>
    <name evidence="1" type="ORF">BpHYR1_010629</name>
</gene>